<protein>
    <recommendedName>
        <fullName evidence="3">histidine kinase</fullName>
        <ecNumber evidence="3">2.7.13.3</ecNumber>
    </recommendedName>
</protein>
<dbReference type="Gene3D" id="3.40.50.2300">
    <property type="match status" value="1"/>
</dbReference>
<keyword evidence="10" id="KW-0547">Nucleotide-binding</keyword>
<feature type="transmembrane region" description="Helical" evidence="16">
    <location>
        <begin position="156"/>
        <end position="179"/>
    </location>
</feature>
<evidence type="ECO:0000256" key="1">
    <source>
        <dbReference type="ARBA" id="ARBA00000085"/>
    </source>
</evidence>
<evidence type="ECO:0000256" key="2">
    <source>
        <dbReference type="ARBA" id="ARBA00004429"/>
    </source>
</evidence>
<dbReference type="PROSITE" id="PS50113">
    <property type="entry name" value="PAC"/>
    <property type="match status" value="1"/>
</dbReference>
<dbReference type="PROSITE" id="PS50110">
    <property type="entry name" value="RESPONSE_REGULATORY"/>
    <property type="match status" value="1"/>
</dbReference>
<evidence type="ECO:0000256" key="9">
    <source>
        <dbReference type="ARBA" id="ARBA00022777"/>
    </source>
</evidence>
<dbReference type="Gene3D" id="3.30.450.20">
    <property type="entry name" value="PAS domain"/>
    <property type="match status" value="1"/>
</dbReference>
<organism evidence="21 22">
    <name type="scientific">Palleronia caenipelagi</name>
    <dbReference type="NCBI Taxonomy" id="2489174"/>
    <lineage>
        <taxon>Bacteria</taxon>
        <taxon>Pseudomonadati</taxon>
        <taxon>Pseudomonadota</taxon>
        <taxon>Alphaproteobacteria</taxon>
        <taxon>Rhodobacterales</taxon>
        <taxon>Roseobacteraceae</taxon>
        <taxon>Palleronia</taxon>
    </lineage>
</organism>
<dbReference type="InterPro" id="IPR001789">
    <property type="entry name" value="Sig_transdc_resp-reg_receiver"/>
</dbReference>
<comment type="caution">
    <text evidence="21">The sequence shown here is derived from an EMBL/GenBank/DDBJ whole genome shotgun (WGS) entry which is preliminary data.</text>
</comment>
<feature type="domain" description="Response regulatory" evidence="18">
    <location>
        <begin position="582"/>
        <end position="699"/>
    </location>
</feature>
<dbReference type="OrthoDB" id="9801651at2"/>
<reference evidence="21 22" key="1">
    <citation type="submission" date="2019-06" db="EMBL/GenBank/DDBJ databases">
        <title>Paenimaribius caenipelagi gen. nov., sp. nov., isolated from a tidal flat.</title>
        <authorList>
            <person name="Yoon J.-H."/>
        </authorList>
    </citation>
    <scope>NUCLEOTIDE SEQUENCE [LARGE SCALE GENOMIC DNA]</scope>
    <source>
        <strain evidence="21 22">JBTF-M29</strain>
    </source>
</reference>
<keyword evidence="10" id="KW-0067">ATP-binding</keyword>
<dbReference type="InterPro" id="IPR036890">
    <property type="entry name" value="HATPase_C_sf"/>
</dbReference>
<dbReference type="PROSITE" id="PS50894">
    <property type="entry name" value="HPT"/>
    <property type="match status" value="1"/>
</dbReference>
<keyword evidence="7" id="KW-0808">Transferase</keyword>
<dbReference type="InterPro" id="IPR005467">
    <property type="entry name" value="His_kinase_dom"/>
</dbReference>
<dbReference type="CDD" id="cd00088">
    <property type="entry name" value="HPT"/>
    <property type="match status" value="1"/>
</dbReference>
<dbReference type="GO" id="GO:0000155">
    <property type="term" value="F:phosphorelay sensor kinase activity"/>
    <property type="evidence" value="ECO:0007669"/>
    <property type="project" value="InterPro"/>
</dbReference>
<dbReference type="EMBL" id="VFSV01000013">
    <property type="protein sequence ID" value="TRD20675.1"/>
    <property type="molecule type" value="Genomic_DNA"/>
</dbReference>
<dbReference type="SMART" id="SM00388">
    <property type="entry name" value="HisKA"/>
    <property type="match status" value="1"/>
</dbReference>
<dbReference type="SMART" id="SM00448">
    <property type="entry name" value="REC"/>
    <property type="match status" value="1"/>
</dbReference>
<dbReference type="CDD" id="cd00082">
    <property type="entry name" value="HisKA"/>
    <property type="match status" value="1"/>
</dbReference>
<dbReference type="SUPFAM" id="SSF52172">
    <property type="entry name" value="CheY-like"/>
    <property type="match status" value="1"/>
</dbReference>
<dbReference type="InterPro" id="IPR008207">
    <property type="entry name" value="Sig_transdc_His_kin_Hpt_dom"/>
</dbReference>
<dbReference type="InterPro" id="IPR000700">
    <property type="entry name" value="PAS-assoc_C"/>
</dbReference>
<keyword evidence="4" id="KW-1003">Cell membrane</keyword>
<evidence type="ECO:0000256" key="3">
    <source>
        <dbReference type="ARBA" id="ARBA00012438"/>
    </source>
</evidence>
<dbReference type="Pfam" id="PF01627">
    <property type="entry name" value="Hpt"/>
    <property type="match status" value="1"/>
</dbReference>
<gene>
    <name evidence="21" type="ORF">FEV53_09515</name>
</gene>
<dbReference type="Proteomes" id="UP000318590">
    <property type="component" value="Unassembled WGS sequence"/>
</dbReference>
<dbReference type="PROSITE" id="PS50109">
    <property type="entry name" value="HIS_KIN"/>
    <property type="match status" value="1"/>
</dbReference>
<dbReference type="PANTHER" id="PTHR43047:SF64">
    <property type="entry name" value="HISTIDINE KINASE CONTAINING CHEY-HOMOLOGOUS RECEIVER DOMAIN AND PAS DOMAIN-RELATED"/>
    <property type="match status" value="1"/>
</dbReference>
<dbReference type="InterPro" id="IPR011006">
    <property type="entry name" value="CheY-like_superfamily"/>
</dbReference>
<keyword evidence="11 16" id="KW-1133">Transmembrane helix</keyword>
<dbReference type="InterPro" id="IPR013767">
    <property type="entry name" value="PAS_fold"/>
</dbReference>
<keyword evidence="6 15" id="KW-0597">Phosphoprotein</keyword>
<keyword evidence="12" id="KW-0902">Two-component regulatory system</keyword>
<dbReference type="InterPro" id="IPR004358">
    <property type="entry name" value="Sig_transdc_His_kin-like_C"/>
</dbReference>
<feature type="modified residue" description="4-aspartylphosphate" evidence="15">
    <location>
        <position position="631"/>
    </location>
</feature>
<evidence type="ECO:0000256" key="11">
    <source>
        <dbReference type="ARBA" id="ARBA00022989"/>
    </source>
</evidence>
<comment type="subcellular location">
    <subcellularLocation>
        <location evidence="2">Cell inner membrane</location>
        <topology evidence="2">Multi-pass membrane protein</topology>
    </subcellularLocation>
</comment>
<dbReference type="SUPFAM" id="SSF55785">
    <property type="entry name" value="PYP-like sensor domain (PAS domain)"/>
    <property type="match status" value="1"/>
</dbReference>
<dbReference type="Pfam" id="PF00512">
    <property type="entry name" value="HisKA"/>
    <property type="match status" value="1"/>
</dbReference>
<dbReference type="Pfam" id="PF02518">
    <property type="entry name" value="HATPase_c"/>
    <property type="match status" value="1"/>
</dbReference>
<dbReference type="SUPFAM" id="SSF55874">
    <property type="entry name" value="ATPase domain of HSP90 chaperone/DNA topoisomerase II/histidine kinase"/>
    <property type="match status" value="1"/>
</dbReference>
<dbReference type="SUPFAM" id="SSF47226">
    <property type="entry name" value="Histidine-containing phosphotransfer domain, HPT domain"/>
    <property type="match status" value="1"/>
</dbReference>
<accession>A0A547Q2Q6</accession>
<evidence type="ECO:0000259" key="17">
    <source>
        <dbReference type="PROSITE" id="PS50109"/>
    </source>
</evidence>
<dbReference type="PANTHER" id="PTHR43047">
    <property type="entry name" value="TWO-COMPONENT HISTIDINE PROTEIN KINASE"/>
    <property type="match status" value="1"/>
</dbReference>
<evidence type="ECO:0000256" key="6">
    <source>
        <dbReference type="ARBA" id="ARBA00022553"/>
    </source>
</evidence>
<dbReference type="CDD" id="cd17546">
    <property type="entry name" value="REC_hyHK_CKI1_RcsC-like"/>
    <property type="match status" value="1"/>
</dbReference>
<dbReference type="GO" id="GO:0006355">
    <property type="term" value="P:regulation of DNA-templated transcription"/>
    <property type="evidence" value="ECO:0007669"/>
    <property type="project" value="InterPro"/>
</dbReference>
<feature type="domain" description="HPt" evidence="20">
    <location>
        <begin position="724"/>
        <end position="822"/>
    </location>
</feature>
<evidence type="ECO:0000256" key="13">
    <source>
        <dbReference type="ARBA" id="ARBA00023136"/>
    </source>
</evidence>
<keyword evidence="13 16" id="KW-0472">Membrane</keyword>
<evidence type="ECO:0000313" key="22">
    <source>
        <dbReference type="Proteomes" id="UP000318590"/>
    </source>
</evidence>
<evidence type="ECO:0000256" key="5">
    <source>
        <dbReference type="ARBA" id="ARBA00022519"/>
    </source>
</evidence>
<dbReference type="InterPro" id="IPR003594">
    <property type="entry name" value="HATPase_dom"/>
</dbReference>
<dbReference type="InterPro" id="IPR036097">
    <property type="entry name" value="HisK_dim/P_sf"/>
</dbReference>
<evidence type="ECO:0000256" key="16">
    <source>
        <dbReference type="SAM" id="Phobius"/>
    </source>
</evidence>
<evidence type="ECO:0000256" key="8">
    <source>
        <dbReference type="ARBA" id="ARBA00022692"/>
    </source>
</evidence>
<keyword evidence="5" id="KW-0997">Cell inner membrane</keyword>
<evidence type="ECO:0000256" key="15">
    <source>
        <dbReference type="PROSITE-ProRule" id="PRU00169"/>
    </source>
</evidence>
<dbReference type="InterPro" id="IPR035965">
    <property type="entry name" value="PAS-like_dom_sf"/>
</dbReference>
<dbReference type="RefSeq" id="WP_142834582.1">
    <property type="nucleotide sequence ID" value="NZ_VFSV01000013.1"/>
</dbReference>
<evidence type="ECO:0000259" key="19">
    <source>
        <dbReference type="PROSITE" id="PS50113"/>
    </source>
</evidence>
<dbReference type="CDD" id="cd16922">
    <property type="entry name" value="HATPase_EvgS-ArcB-TorS-like"/>
    <property type="match status" value="1"/>
</dbReference>
<evidence type="ECO:0000259" key="20">
    <source>
        <dbReference type="PROSITE" id="PS50894"/>
    </source>
</evidence>
<dbReference type="Gene3D" id="1.10.287.130">
    <property type="match status" value="1"/>
</dbReference>
<dbReference type="SMART" id="SM00387">
    <property type="entry name" value="HATPase_c"/>
    <property type="match status" value="1"/>
</dbReference>
<dbReference type="SUPFAM" id="SSF47384">
    <property type="entry name" value="Homodimeric domain of signal transducing histidine kinase"/>
    <property type="match status" value="1"/>
</dbReference>
<evidence type="ECO:0000256" key="14">
    <source>
        <dbReference type="PROSITE-ProRule" id="PRU00110"/>
    </source>
</evidence>
<proteinExistence type="predicted"/>
<dbReference type="Gene3D" id="1.20.120.160">
    <property type="entry name" value="HPT domain"/>
    <property type="match status" value="1"/>
</dbReference>
<evidence type="ECO:0000313" key="21">
    <source>
        <dbReference type="EMBL" id="TRD20675.1"/>
    </source>
</evidence>
<evidence type="ECO:0000256" key="4">
    <source>
        <dbReference type="ARBA" id="ARBA00022475"/>
    </source>
</evidence>
<dbReference type="NCBIfam" id="TIGR00229">
    <property type="entry name" value="sensory_box"/>
    <property type="match status" value="1"/>
</dbReference>
<dbReference type="GO" id="GO:0005886">
    <property type="term" value="C:plasma membrane"/>
    <property type="evidence" value="ECO:0007669"/>
    <property type="project" value="UniProtKB-SubCell"/>
</dbReference>
<sequence length="828" mass="92002">MVTLVLASLLPSARQEMERLSIAPDDSVSWSLSQSELEFLRFQLAVTRASKGEGSLSDVRTWFDVFYSRIDLLCEADAYAFMRETQRFHVALTQTKQFLESIVDDIDAPDAALRASLPRLETSLAGFTDLIHEMVFDGVMTRTSNADSKRLHERRLLTALLGAILLFFVIMAGLGIWLWRTDRISHNRGRRLHEAHERMTTIVETSRDAVVMTDTRFRVLTLNRVAEETFHLGERPGAPADLVKRLFPSHDPKDIRRRLTDASNRQREGRGGGQVELVAVTAKGKEVPVEISIDLGVDGHSNSYVLFIRDITARKAAEQELRDARDEALAGQQAKSNFVAMMSHEMRTPLNGLIGTLNLLKNSDLSSRQSELLSASAVSANHLKNLVNDVLDLSSFEAGKISITPRNFDPTALLNDLVEATDGLAREAGNHLSWRWVGQPVPRICTDPRRLSQIMLNLIGNAIKFTENGQIQIEALFHPDPTPAGRLELRVHDAGIGISPEDQDRIFEDFETIAGKEQQPQIGTGLGLGIARRMTYLLKGQIHVDSTPGEGSTFSITIPLLPLECDRETAEIDPDAQSRQMTVLVADDNDINRLVLRELLMEMGHEVVEATDGNEAVAFAEEARFDAILMDIAMPGLNGHEATRQIRAGSGPNTDVPIIAVTAHALPEHRERYLAAGMTDCVTKPLDREDLVWALGASRGKIRRAPVEPRLPELIEQTRLASLVSSLPPTTLPRLMDKFVEENDCFTQALTEGRLSLRDIQQDSHRLAGSAASFGLTAMRQKLNEMETKALEGEDPTPEERRHLLALWEQSRTRLEVEIEALTTEAVG</sequence>
<evidence type="ECO:0000259" key="18">
    <source>
        <dbReference type="PROSITE" id="PS50110"/>
    </source>
</evidence>
<comment type="catalytic activity">
    <reaction evidence="1">
        <text>ATP + protein L-histidine = ADP + protein N-phospho-L-histidine.</text>
        <dbReference type="EC" id="2.7.13.3"/>
    </reaction>
</comment>
<dbReference type="AlphaFoldDB" id="A0A547Q2Q6"/>
<feature type="domain" description="PAC" evidence="19">
    <location>
        <begin position="273"/>
        <end position="323"/>
    </location>
</feature>
<evidence type="ECO:0000256" key="10">
    <source>
        <dbReference type="ARBA" id="ARBA00022840"/>
    </source>
</evidence>
<keyword evidence="22" id="KW-1185">Reference proteome</keyword>
<dbReference type="InterPro" id="IPR003661">
    <property type="entry name" value="HisK_dim/P_dom"/>
</dbReference>
<evidence type="ECO:0000256" key="7">
    <source>
        <dbReference type="ARBA" id="ARBA00022679"/>
    </source>
</evidence>
<keyword evidence="9" id="KW-0418">Kinase</keyword>
<dbReference type="PRINTS" id="PR00344">
    <property type="entry name" value="BCTRLSENSOR"/>
</dbReference>
<name>A0A547Q2Q6_9RHOB</name>
<dbReference type="Gene3D" id="3.30.565.10">
    <property type="entry name" value="Histidine kinase-like ATPase, C-terminal domain"/>
    <property type="match status" value="1"/>
</dbReference>
<feature type="domain" description="Histidine kinase" evidence="17">
    <location>
        <begin position="341"/>
        <end position="562"/>
    </location>
</feature>
<keyword evidence="8 16" id="KW-0812">Transmembrane</keyword>
<dbReference type="InterPro" id="IPR000014">
    <property type="entry name" value="PAS"/>
</dbReference>
<dbReference type="Pfam" id="PF00989">
    <property type="entry name" value="PAS"/>
    <property type="match status" value="1"/>
</dbReference>
<evidence type="ECO:0000256" key="12">
    <source>
        <dbReference type="ARBA" id="ARBA00023012"/>
    </source>
</evidence>
<dbReference type="InterPro" id="IPR036641">
    <property type="entry name" value="HPT_dom_sf"/>
</dbReference>
<dbReference type="EC" id="2.7.13.3" evidence="3"/>
<feature type="modified residue" description="Phosphohistidine" evidence="14">
    <location>
        <position position="765"/>
    </location>
</feature>
<dbReference type="Pfam" id="PF00072">
    <property type="entry name" value="Response_reg"/>
    <property type="match status" value="1"/>
</dbReference>